<dbReference type="Proteomes" id="UP001489509">
    <property type="component" value="Unassembled WGS sequence"/>
</dbReference>
<organism evidence="1 2">
    <name type="scientific">Solibaculum intestinale</name>
    <dbReference type="NCBI Taxonomy" id="3133165"/>
    <lineage>
        <taxon>Bacteria</taxon>
        <taxon>Bacillati</taxon>
        <taxon>Bacillota</taxon>
        <taxon>Clostridia</taxon>
        <taxon>Eubacteriales</taxon>
        <taxon>Oscillospiraceae</taxon>
        <taxon>Solibaculum</taxon>
    </lineage>
</organism>
<reference evidence="1 2" key="1">
    <citation type="submission" date="2024-03" db="EMBL/GenBank/DDBJ databases">
        <title>Human intestinal bacterial collection.</title>
        <authorList>
            <person name="Pauvert C."/>
            <person name="Hitch T.C.A."/>
            <person name="Clavel T."/>
        </authorList>
    </citation>
    <scope>NUCLEOTIDE SEQUENCE [LARGE SCALE GENOMIC DNA]</scope>
    <source>
        <strain evidence="1 2">CLA-JM-H44</strain>
    </source>
</reference>
<name>A0ABV1E2F5_9FIRM</name>
<protein>
    <recommendedName>
        <fullName evidence="3">Antirepressor protein C-terminal domain-containing protein</fullName>
    </recommendedName>
</protein>
<dbReference type="EMBL" id="JBBMFD010000027">
    <property type="protein sequence ID" value="MEQ2441501.1"/>
    <property type="molecule type" value="Genomic_DNA"/>
</dbReference>
<keyword evidence="2" id="KW-1185">Reference proteome</keyword>
<comment type="caution">
    <text evidence="1">The sequence shown here is derived from an EMBL/GenBank/DDBJ whole genome shotgun (WGS) entry which is preliminary data.</text>
</comment>
<evidence type="ECO:0008006" key="3">
    <source>
        <dbReference type="Google" id="ProtNLM"/>
    </source>
</evidence>
<accession>A0ABV1E2F5</accession>
<proteinExistence type="predicted"/>
<evidence type="ECO:0000313" key="1">
    <source>
        <dbReference type="EMBL" id="MEQ2441501.1"/>
    </source>
</evidence>
<gene>
    <name evidence="1" type="ORF">WMO26_11750</name>
</gene>
<evidence type="ECO:0000313" key="2">
    <source>
        <dbReference type="Proteomes" id="UP001489509"/>
    </source>
</evidence>
<sequence>MEELQKLLRAREYLQQLSQGIDPISRQTLPEGNGLAGQRLRNCFAYVAGVLGQVIENGGQVGRQTREKKAPFSISAQQLSQVELSDTPVSLSVVVQRINEAAGVDDTKKKLTHPPLANWLLAKGFLQEVTDAQGHKSKAATMQAGEIGIVRAQRQNPNGKSYWVNLYTREAQQFLLDHLEQILQEPAENGEASV</sequence>
<dbReference type="RefSeq" id="WP_349220622.1">
    <property type="nucleotide sequence ID" value="NZ_JBBMFD010000027.1"/>
</dbReference>